<gene>
    <name evidence="3" type="ORF">ABIE13_003860</name>
</gene>
<keyword evidence="4" id="KW-1185">Reference proteome</keyword>
<dbReference type="Proteomes" id="UP001549320">
    <property type="component" value="Unassembled WGS sequence"/>
</dbReference>
<organism evidence="3 4">
    <name type="scientific">Ottowia thiooxydans</name>
    <dbReference type="NCBI Taxonomy" id="219182"/>
    <lineage>
        <taxon>Bacteria</taxon>
        <taxon>Pseudomonadati</taxon>
        <taxon>Pseudomonadota</taxon>
        <taxon>Betaproteobacteria</taxon>
        <taxon>Burkholderiales</taxon>
        <taxon>Comamonadaceae</taxon>
        <taxon>Ottowia</taxon>
    </lineage>
</organism>
<evidence type="ECO:0000256" key="2">
    <source>
        <dbReference type="RuleBase" id="RU003707"/>
    </source>
</evidence>
<evidence type="ECO:0000313" key="3">
    <source>
        <dbReference type="EMBL" id="MET4578744.1"/>
    </source>
</evidence>
<dbReference type="Gene3D" id="3.90.226.10">
    <property type="entry name" value="2-enoyl-CoA Hydratase, Chain A, domain 1"/>
    <property type="match status" value="1"/>
</dbReference>
<dbReference type="SUPFAM" id="SSF52096">
    <property type="entry name" value="ClpP/crotonase"/>
    <property type="match status" value="1"/>
</dbReference>
<comment type="similarity">
    <text evidence="1 2">Belongs to the enoyl-CoA hydratase/isomerase family.</text>
</comment>
<comment type="caution">
    <text evidence="3">The sequence shown here is derived from an EMBL/GenBank/DDBJ whole genome shotgun (WGS) entry which is preliminary data.</text>
</comment>
<dbReference type="InterPro" id="IPR001753">
    <property type="entry name" value="Enoyl-CoA_hydra/iso"/>
</dbReference>
<sequence>MTSETHLLIENRGPVRVLTMNRPEKHNALNTVLTRELLDGLRAADADPAVNAVVLVGAGKSFCAGADTTEFSALTPDDPQAVNARADLTTSLHLVFSQMNKPVVAAVRGNALGGGAGLALACDLVVMSETARFGYPELKHGIVAAVVLANLVRQLGRKQAFELVAMAEPINGHEAKALGLANRAVPDQDVLDTAMQMASKMAAWSPLAMATTKRTFHRASDLSLGDALDVGRDANVMMRGFRSAGTAAATPSVSTSASANGKH</sequence>
<dbReference type="PANTHER" id="PTHR42964">
    <property type="entry name" value="ENOYL-COA HYDRATASE"/>
    <property type="match status" value="1"/>
</dbReference>
<protein>
    <submittedName>
        <fullName evidence="3">Enoyl-CoA hydratase/carnithine racemase</fullName>
    </submittedName>
</protein>
<dbReference type="InterPro" id="IPR029045">
    <property type="entry name" value="ClpP/crotonase-like_dom_sf"/>
</dbReference>
<evidence type="ECO:0000313" key="4">
    <source>
        <dbReference type="Proteomes" id="UP001549320"/>
    </source>
</evidence>
<evidence type="ECO:0000256" key="1">
    <source>
        <dbReference type="ARBA" id="ARBA00005254"/>
    </source>
</evidence>
<name>A0ABV2QCH9_9BURK</name>
<dbReference type="RefSeq" id="WP_354446230.1">
    <property type="nucleotide sequence ID" value="NZ_JBEPSH010000007.1"/>
</dbReference>
<dbReference type="InterPro" id="IPR051683">
    <property type="entry name" value="Enoyl-CoA_Hydratase/Isomerase"/>
</dbReference>
<dbReference type="InterPro" id="IPR018376">
    <property type="entry name" value="Enoyl-CoA_hyd/isom_CS"/>
</dbReference>
<dbReference type="PROSITE" id="PS00166">
    <property type="entry name" value="ENOYL_COA_HYDRATASE"/>
    <property type="match status" value="1"/>
</dbReference>
<accession>A0ABV2QCH9</accession>
<reference evidence="3 4" key="1">
    <citation type="submission" date="2024-06" db="EMBL/GenBank/DDBJ databases">
        <title>Sorghum-associated microbial communities from plants grown in Nebraska, USA.</title>
        <authorList>
            <person name="Schachtman D."/>
        </authorList>
    </citation>
    <scope>NUCLEOTIDE SEQUENCE [LARGE SCALE GENOMIC DNA]</scope>
    <source>
        <strain evidence="3 4">2709</strain>
    </source>
</reference>
<dbReference type="PANTHER" id="PTHR42964:SF1">
    <property type="entry name" value="POLYKETIDE BIOSYNTHESIS ENOYL-COA HYDRATASE PKSH-RELATED"/>
    <property type="match status" value="1"/>
</dbReference>
<dbReference type="Pfam" id="PF00378">
    <property type="entry name" value="ECH_1"/>
    <property type="match status" value="1"/>
</dbReference>
<proteinExistence type="inferred from homology"/>
<dbReference type="CDD" id="cd06558">
    <property type="entry name" value="crotonase-like"/>
    <property type="match status" value="1"/>
</dbReference>
<dbReference type="EMBL" id="JBEPSH010000007">
    <property type="protein sequence ID" value="MET4578744.1"/>
    <property type="molecule type" value="Genomic_DNA"/>
</dbReference>